<dbReference type="InterPro" id="IPR053378">
    <property type="entry name" value="Prenyl_diphosphate_synthase"/>
</dbReference>
<dbReference type="GO" id="GO:0032259">
    <property type="term" value="P:methylation"/>
    <property type="evidence" value="ECO:0007669"/>
    <property type="project" value="InterPro"/>
</dbReference>
<dbReference type="InterPro" id="IPR007757">
    <property type="entry name" value="MT-A70-like"/>
</dbReference>
<dbReference type="EMBL" id="PNBA02000006">
    <property type="protein sequence ID" value="KAG6421872.1"/>
    <property type="molecule type" value="Genomic_DNA"/>
</dbReference>
<dbReference type="InterPro" id="IPR002052">
    <property type="entry name" value="DNA_methylase_N6_adenine_CS"/>
</dbReference>
<dbReference type="GO" id="GO:0005737">
    <property type="term" value="C:cytoplasm"/>
    <property type="evidence" value="ECO:0007669"/>
    <property type="project" value="UniProtKB-ARBA"/>
</dbReference>
<evidence type="ECO:0000256" key="7">
    <source>
        <dbReference type="ARBA" id="ARBA00023229"/>
    </source>
</evidence>
<evidence type="ECO:0000256" key="5">
    <source>
        <dbReference type="ARBA" id="ARBA00022723"/>
    </source>
</evidence>
<reference evidence="9" key="2">
    <citation type="submission" date="2020-08" db="EMBL/GenBank/DDBJ databases">
        <title>Plant Genome Project.</title>
        <authorList>
            <person name="Zhang R.-G."/>
        </authorList>
    </citation>
    <scope>NUCLEOTIDE SEQUENCE</scope>
    <source>
        <strain evidence="9">Huo1</strain>
        <tissue evidence="9">Leaf</tissue>
    </source>
</reference>
<keyword evidence="4" id="KW-0808">Transferase</keyword>
<comment type="similarity">
    <text evidence="3">Belongs to the FPP/GGPP synthase family.</text>
</comment>
<name>A0A8X8ZYF8_SALSN</name>
<dbReference type="Gene3D" id="1.10.600.10">
    <property type="entry name" value="Farnesyl Diphosphate Synthase"/>
    <property type="match status" value="1"/>
</dbReference>
<protein>
    <recommendedName>
        <fullName evidence="11">Geranylgeranyl diphosphate synthase, type II</fullName>
    </recommendedName>
</protein>
<evidence type="ECO:0000313" key="10">
    <source>
        <dbReference type="Proteomes" id="UP000298416"/>
    </source>
</evidence>
<dbReference type="GO" id="GO:0008299">
    <property type="term" value="P:isoprenoid biosynthetic process"/>
    <property type="evidence" value="ECO:0007669"/>
    <property type="project" value="UniProtKB-KW"/>
</dbReference>
<dbReference type="InterPro" id="IPR008949">
    <property type="entry name" value="Isoprenoid_synthase_dom_sf"/>
</dbReference>
<dbReference type="CDD" id="cd00685">
    <property type="entry name" value="Trans_IPPS_HT"/>
    <property type="match status" value="1"/>
</dbReference>
<evidence type="ECO:0000256" key="3">
    <source>
        <dbReference type="ARBA" id="ARBA00006706"/>
    </source>
</evidence>
<sequence length="598" mass="65712">MDHVGGFFCWEVDFGGVQTNFLYALFSLSTRKSDLKQIHKLIPVESDCGFNLIVIDPPWENSSAHQKQKYQTLPNKYFLSLPVKQLTHSGGALVALWVTNREKLRTIVENELFPKWGVKSAATFYWLKVKADGSLIGELDLFHHRPYECLLLGLIDGKSMQGMDSEELQRPIAIPDNQVFISVPGDHSRKPPIGELLLDYIPGPKPARCIELFAREMIQGWTSWGNDPLHFQDSRYFLPSRVTDKMRSMNLVDAWVQNLSILKHPSPSKSLLGSIRFQPLFLKSSRLIAISAVLTGEEPRISAPFNFNAYVLDKANHVNRALDDAVAVRNPPMIHEAMRYSLLAGGKRVRPMLCIAACEIVGGPQSAAIPAACAVEMIHTMSLIHDDLPCMDNDDLRRGKPTNHKVFGEDVAVLAGDALLAFAFEFMATAMVGVAPERILAAVGELAKAIGTEGLVAGQVVDLNCTGDTNVGLDTLEFIHIHKTAALLEASVVLGAILGGGSNDQVEKLRTFARKIGLLFQVVDDILDVTKSSEELGKTAGKDLAVDKTTYPKLLGLDKAVEFAEKLNEEAKAQLSDFDPLKAAPLAALADYIAHRQN</sequence>
<dbReference type="PANTHER" id="PTHR43281">
    <property type="entry name" value="FARNESYL DIPHOSPHATE SYNTHASE"/>
    <property type="match status" value="1"/>
</dbReference>
<dbReference type="SFLD" id="SFLDG01017">
    <property type="entry name" value="Polyprenyl_Transferase_Like"/>
    <property type="match status" value="1"/>
</dbReference>
<dbReference type="Proteomes" id="UP000298416">
    <property type="component" value="Unassembled WGS sequence"/>
</dbReference>
<evidence type="ECO:0000256" key="4">
    <source>
        <dbReference type="ARBA" id="ARBA00022679"/>
    </source>
</evidence>
<evidence type="ECO:0000256" key="2">
    <source>
        <dbReference type="ARBA" id="ARBA00005128"/>
    </source>
</evidence>
<dbReference type="FunFam" id="1.10.600.10:FF:000001">
    <property type="entry name" value="Geranylgeranyl diphosphate synthase"/>
    <property type="match status" value="1"/>
</dbReference>
<reference evidence="9" key="1">
    <citation type="submission" date="2018-01" db="EMBL/GenBank/DDBJ databases">
        <authorList>
            <person name="Mao J.F."/>
        </authorList>
    </citation>
    <scope>NUCLEOTIDE SEQUENCE</scope>
    <source>
        <strain evidence="9">Huo1</strain>
        <tissue evidence="9">Leaf</tissue>
    </source>
</reference>
<gene>
    <name evidence="9" type="ORF">SASPL_118431</name>
</gene>
<dbReference type="Pfam" id="PF00348">
    <property type="entry name" value="polyprenyl_synt"/>
    <property type="match status" value="1"/>
</dbReference>
<evidence type="ECO:0000313" key="9">
    <source>
        <dbReference type="EMBL" id="KAG6421872.1"/>
    </source>
</evidence>
<dbReference type="InterPro" id="IPR033749">
    <property type="entry name" value="Polyprenyl_synt_CS"/>
</dbReference>
<dbReference type="PROSITE" id="PS51143">
    <property type="entry name" value="MT_A70"/>
    <property type="match status" value="1"/>
</dbReference>
<evidence type="ECO:0000256" key="8">
    <source>
        <dbReference type="PROSITE-ProRule" id="PRU00489"/>
    </source>
</evidence>
<comment type="cofactor">
    <cofactor evidence="1">
        <name>Mg(2+)</name>
        <dbReference type="ChEBI" id="CHEBI:18420"/>
    </cofactor>
</comment>
<dbReference type="NCBIfam" id="NF045485">
    <property type="entry name" value="FPPsyn"/>
    <property type="match status" value="1"/>
</dbReference>
<comment type="similarity">
    <text evidence="8">Belongs to the MT-A70-like family.</text>
</comment>
<evidence type="ECO:0000256" key="1">
    <source>
        <dbReference type="ARBA" id="ARBA00001946"/>
    </source>
</evidence>
<organism evidence="9">
    <name type="scientific">Salvia splendens</name>
    <name type="common">Scarlet sage</name>
    <dbReference type="NCBI Taxonomy" id="180675"/>
    <lineage>
        <taxon>Eukaryota</taxon>
        <taxon>Viridiplantae</taxon>
        <taxon>Streptophyta</taxon>
        <taxon>Embryophyta</taxon>
        <taxon>Tracheophyta</taxon>
        <taxon>Spermatophyta</taxon>
        <taxon>Magnoliopsida</taxon>
        <taxon>eudicotyledons</taxon>
        <taxon>Gunneridae</taxon>
        <taxon>Pentapetalae</taxon>
        <taxon>asterids</taxon>
        <taxon>lamiids</taxon>
        <taxon>Lamiales</taxon>
        <taxon>Lamiaceae</taxon>
        <taxon>Nepetoideae</taxon>
        <taxon>Mentheae</taxon>
        <taxon>Salviinae</taxon>
        <taxon>Salvia</taxon>
        <taxon>Salvia subgen. Calosphace</taxon>
        <taxon>core Calosphace</taxon>
    </lineage>
</organism>
<comment type="pathway">
    <text evidence="2">Isoprenoid biosynthesis.</text>
</comment>
<dbReference type="GO" id="GO:0008168">
    <property type="term" value="F:methyltransferase activity"/>
    <property type="evidence" value="ECO:0007669"/>
    <property type="project" value="InterPro"/>
</dbReference>
<keyword evidence="7" id="KW-0414">Isoprene biosynthesis</keyword>
<accession>A0A8X8ZYF8</accession>
<dbReference type="GO" id="GO:0003676">
    <property type="term" value="F:nucleic acid binding"/>
    <property type="evidence" value="ECO:0007669"/>
    <property type="project" value="InterPro"/>
</dbReference>
<dbReference type="PROSITE" id="PS00723">
    <property type="entry name" value="POLYPRENYL_SYNTHASE_1"/>
    <property type="match status" value="1"/>
</dbReference>
<dbReference type="AlphaFoldDB" id="A0A8X8ZYF8"/>
<keyword evidence="6" id="KW-0460">Magnesium</keyword>
<dbReference type="SUPFAM" id="SSF48576">
    <property type="entry name" value="Terpenoid synthases"/>
    <property type="match status" value="1"/>
</dbReference>
<keyword evidence="10" id="KW-1185">Reference proteome</keyword>
<dbReference type="PANTHER" id="PTHR43281:SF28">
    <property type="entry name" value="GERANYLGERANYL PYROPHOSPHATE SYNTHASE, CHLOROPLASTIC-LIKE"/>
    <property type="match status" value="1"/>
</dbReference>
<evidence type="ECO:0000256" key="6">
    <source>
        <dbReference type="ARBA" id="ARBA00022842"/>
    </source>
</evidence>
<evidence type="ECO:0008006" key="11">
    <source>
        <dbReference type="Google" id="ProtNLM"/>
    </source>
</evidence>
<dbReference type="PROSITE" id="PS00444">
    <property type="entry name" value="POLYPRENYL_SYNTHASE_2"/>
    <property type="match status" value="1"/>
</dbReference>
<comment type="caution">
    <text evidence="9">The sequence shown here is derived from an EMBL/GenBank/DDBJ whole genome shotgun (WGS) entry which is preliminary data.</text>
</comment>
<dbReference type="SFLD" id="SFLDS00005">
    <property type="entry name" value="Isoprenoid_Synthase_Type_I"/>
    <property type="match status" value="1"/>
</dbReference>
<proteinExistence type="inferred from homology"/>
<dbReference type="GO" id="GO:0046872">
    <property type="term" value="F:metal ion binding"/>
    <property type="evidence" value="ECO:0007669"/>
    <property type="project" value="UniProtKB-KW"/>
</dbReference>
<dbReference type="PROSITE" id="PS00092">
    <property type="entry name" value="N6_MTASE"/>
    <property type="match status" value="1"/>
</dbReference>
<dbReference type="InterPro" id="IPR000092">
    <property type="entry name" value="Polyprenyl_synt"/>
</dbReference>
<dbReference type="Pfam" id="PF05063">
    <property type="entry name" value="MT-A70"/>
    <property type="match status" value="1"/>
</dbReference>
<dbReference type="GO" id="GO:0004311">
    <property type="term" value="F:geranylgeranyl diphosphate synthase activity"/>
    <property type="evidence" value="ECO:0007669"/>
    <property type="project" value="TreeGrafter"/>
</dbReference>
<keyword evidence="5" id="KW-0479">Metal-binding</keyword>